<gene>
    <name evidence="1" type="ORF">DPEC_G00159950</name>
</gene>
<sequence length="1786" mass="203023">MRSIQYVTLLSFLCGRGNTLPTHPNETPADPYVFTTDVLPLDPRFLPPLANGLLGWRVYCDIMHMGGLYNGEGGDCHRANLPSPLAVRMEMEEDKTSGLLQHSYSLDTHTGIFSHSVQTANVMASQLFYAHRRHPNLLVMEVLLVRQGAFREPIRVKLDSRFKPRSDDIVFQSETQYKGGSYIHGQTTTPEVPGDVCPSVHLIWTPIPSSLALLDNQTQSRWGFVVAVAGDKESAQAQYDKGLELMANGNLRPTHIRAWEELWAGSKLDLIGPEELIRAVIGCMFYLLSAFPSLHETHGHFGGVSPGGLSNGASGQDYWGHVFWDQDTWMYPSIGLFYPELARTVLEYRVRTLNGAKYNAEKQGYKGLKFPWESAVSGREVCPEDIYGQQESHINGDVTLAFQQYLYLTQDRSMFKEGGGSKVIFGVADYWVSRVTWSPEEQSYMILGVIPPDEYYHSVNNSVYTNTVAKLSLTFALELAALLKYPAPKEWKQIADKMKIPFDPELKYHPEFDGYKKGQFVKQADTVMLGYPLGVDMPPEVRKNDLEFYEAVTDPRGPAMTWSMFAVGWLEMGEVERAQNLLKKCFKNIKGPFQVWSESSDGSGAVNFLTGMGGFLQAVLFGYTGFRVQKDCLAFAPVIPDDVPQLCIRGISYLGNKIDWLFRGQEVHIILRERAKHAGPTKSYALQVVLKNSGTKIPLISGKPITFLREPGMILTWYCCINGFLLGTGVFLVATMNSVLTSTRNLMHLFDAKIQEFTVEIENVHMVWLEEIQQEANRMFSSDFSAEPELMPKTPSQKKSNRRKRISMSQNENRTKRRFSTGKRSNLRRSSATTTLNLIVEDNKEASWEEVVKPPRTRKAKQTSLSELSEEVEVALPLQSTRKGAASSSTLEQEPEVVEEKMLLSESDESQTRREGSASSPPPGFTPPPPPQSHMAGVVVTISSCDRRSAELNAVPKLDPSPSRTATKITIAAGVSGPRHSSTRRSLSVRRSLAGLRHSMTQESVRRASRRSFLKKKARLDSSACSSNVSSYEDECVEIDGCDEVTVDPNGVLSEEPSECGSPVPETSPEGNVVEEVQNPPGALSVQEVRRFTRSMAQTTPTMHPPSSILIKTKTCTSDLGTDGTVKNPPSSLVPRLSAKRRAAAEGTDDFLSPRKKASPPKKSQSVRPNMRSFLHTVQKNQMLMMTPSSLGRSGVVKSFIKHTTPAKLDIRTGCGLVERERLKLESLKKKQELEEERKRKMEEEKRKKLEEMKRKRDERLRRVVEARVKEVQKEEEKKKKIEQKMAQIDEKNDKLRVERIAEEKAKKKVATKRQEELELRRKIEEDARRKKIQQSEEEEKRQQEMQSKRRAEEEQERVRKMAEARRALELKREVEREVERERQATMERERVERERVIALQKEVEKAAREKERKELEEKRQELEERRKREEILRQAEEKRREAEKQKDAERLREEARKKEREAAAAAEFAAKSQQTATVQLAVMKTPVGKDRVLNVTVDVEQSPQSYEITPKGGNKVINTNPEDYGMDQNSDDSTDDESAPRKPIPTWAEGLQLKQSVMKQYFHPVNVDSHYGDIEPPKLDHIFCKSKPRYFKRTSSAVWHAPPRSAIPRIMQSDVRQNFHQDCEAAINRQINLELYASYVYLSMGYYFDRDDKALPNFAKFFMGQSKEEREHAEKLMSLQNKRGGRIFLQDVRKPDRDEWGTGLEALECSLQLEKSVNQSLLDLHKVATDHNDPHMCDFVETHYLEEQVKSIKELADWVTNLRRMGAPQNGLAEYLFDKHTLGKE</sequence>
<name>A0ACC2GG10_DALPE</name>
<evidence type="ECO:0000313" key="1">
    <source>
        <dbReference type="EMBL" id="KAJ8002538.1"/>
    </source>
</evidence>
<keyword evidence="2" id="KW-1185">Reference proteome</keyword>
<protein>
    <submittedName>
        <fullName evidence="1">Uncharacterized protein</fullName>
    </submittedName>
</protein>
<evidence type="ECO:0000313" key="2">
    <source>
        <dbReference type="Proteomes" id="UP001157502"/>
    </source>
</evidence>
<accession>A0ACC2GG10</accession>
<dbReference type="EMBL" id="CM055740">
    <property type="protein sequence ID" value="KAJ8002538.1"/>
    <property type="molecule type" value="Genomic_DNA"/>
</dbReference>
<reference evidence="1" key="1">
    <citation type="submission" date="2021-05" db="EMBL/GenBank/DDBJ databases">
        <authorList>
            <person name="Pan Q."/>
            <person name="Jouanno E."/>
            <person name="Zahm M."/>
            <person name="Klopp C."/>
            <person name="Cabau C."/>
            <person name="Louis A."/>
            <person name="Berthelot C."/>
            <person name="Parey E."/>
            <person name="Roest Crollius H."/>
            <person name="Montfort J."/>
            <person name="Robinson-Rechavi M."/>
            <person name="Bouchez O."/>
            <person name="Lampietro C."/>
            <person name="Lopez Roques C."/>
            <person name="Donnadieu C."/>
            <person name="Postlethwait J."/>
            <person name="Bobe J."/>
            <person name="Dillon D."/>
            <person name="Chandos A."/>
            <person name="von Hippel F."/>
            <person name="Guiguen Y."/>
        </authorList>
    </citation>
    <scope>NUCLEOTIDE SEQUENCE</scope>
    <source>
        <strain evidence="1">YG-Jan2019</strain>
    </source>
</reference>
<proteinExistence type="predicted"/>
<comment type="caution">
    <text evidence="1">The sequence shown here is derived from an EMBL/GenBank/DDBJ whole genome shotgun (WGS) entry which is preliminary data.</text>
</comment>
<dbReference type="Proteomes" id="UP001157502">
    <property type="component" value="Chromosome 13"/>
</dbReference>
<organism evidence="1 2">
    <name type="scientific">Dallia pectoralis</name>
    <name type="common">Alaska blackfish</name>
    <dbReference type="NCBI Taxonomy" id="75939"/>
    <lineage>
        <taxon>Eukaryota</taxon>
        <taxon>Metazoa</taxon>
        <taxon>Chordata</taxon>
        <taxon>Craniata</taxon>
        <taxon>Vertebrata</taxon>
        <taxon>Euteleostomi</taxon>
        <taxon>Actinopterygii</taxon>
        <taxon>Neopterygii</taxon>
        <taxon>Teleostei</taxon>
        <taxon>Protacanthopterygii</taxon>
        <taxon>Esociformes</taxon>
        <taxon>Umbridae</taxon>
        <taxon>Dallia</taxon>
    </lineage>
</organism>